<feature type="chain" id="PRO_5043519853" evidence="3">
    <location>
        <begin position="21"/>
        <end position="331"/>
    </location>
</feature>
<feature type="signal peptide" evidence="3">
    <location>
        <begin position="1"/>
        <end position="20"/>
    </location>
</feature>
<comment type="caution">
    <text evidence="4">The sequence shown here is derived from an EMBL/GenBank/DDBJ whole genome shotgun (WGS) entry which is preliminary data.</text>
</comment>
<evidence type="ECO:0000313" key="5">
    <source>
        <dbReference type="Proteomes" id="UP001465755"/>
    </source>
</evidence>
<proteinExistence type="predicted"/>
<feature type="region of interest" description="Disordered" evidence="1">
    <location>
        <begin position="274"/>
        <end position="316"/>
    </location>
</feature>
<feature type="transmembrane region" description="Helical" evidence="2">
    <location>
        <begin position="56"/>
        <end position="82"/>
    </location>
</feature>
<keyword evidence="2" id="KW-1133">Transmembrane helix</keyword>
<protein>
    <submittedName>
        <fullName evidence="4">Uncharacterized protein</fullName>
    </submittedName>
</protein>
<feature type="compositionally biased region" description="Low complexity" evidence="1">
    <location>
        <begin position="142"/>
        <end position="156"/>
    </location>
</feature>
<evidence type="ECO:0000256" key="3">
    <source>
        <dbReference type="SAM" id="SignalP"/>
    </source>
</evidence>
<feature type="compositionally biased region" description="Low complexity" evidence="1">
    <location>
        <begin position="205"/>
        <end position="219"/>
    </location>
</feature>
<evidence type="ECO:0000256" key="2">
    <source>
        <dbReference type="SAM" id="Phobius"/>
    </source>
</evidence>
<sequence>MGVVSAAILVNCTGTLVVAAANSACICWASSQRQSGGAGGKAIKVTSAYHGSTSRVLLRIVTTLNIISPLCWLALALATLAYREEVHDSIFSTQPGLAAAFALLAIFNLSALVMFIPNLSVFCTSRGSIIFDADLTQPLYTSSSSSSRDLLPLRAAPPRHPSDGLKNAASRTPQPFLVTLLHRIDAKLQDFFCQQPAHQLKRKTSLQSPFAQPSPFSPQNKGTHCRHMSYDEEAPAPARRSSDSLQRAVTAPEGSMHRFLDRDFMATLREQSRLQPQLSMQNSSSPSTSVAQVDVHLPLDIPAHRPDGFESPTCSPCADAFSFAQNPLERP</sequence>
<feature type="transmembrane region" description="Helical" evidence="2">
    <location>
        <begin position="94"/>
        <end position="116"/>
    </location>
</feature>
<feature type="compositionally biased region" description="Polar residues" evidence="1">
    <location>
        <begin position="274"/>
        <end position="291"/>
    </location>
</feature>
<reference evidence="4 5" key="1">
    <citation type="journal article" date="2024" name="Nat. Commun.">
        <title>Phylogenomics reveals the evolutionary origins of lichenization in chlorophyte algae.</title>
        <authorList>
            <person name="Puginier C."/>
            <person name="Libourel C."/>
            <person name="Otte J."/>
            <person name="Skaloud P."/>
            <person name="Haon M."/>
            <person name="Grisel S."/>
            <person name="Petersen M."/>
            <person name="Berrin J.G."/>
            <person name="Delaux P.M."/>
            <person name="Dal Grande F."/>
            <person name="Keller J."/>
        </authorList>
    </citation>
    <scope>NUCLEOTIDE SEQUENCE [LARGE SCALE GENOMIC DNA]</scope>
    <source>
        <strain evidence="4 5">SAG 2036</strain>
    </source>
</reference>
<accession>A0AAW1NUR6</accession>
<dbReference type="Proteomes" id="UP001465755">
    <property type="component" value="Unassembled WGS sequence"/>
</dbReference>
<gene>
    <name evidence="4" type="ORF">WJX73_002317</name>
</gene>
<keyword evidence="2" id="KW-0472">Membrane</keyword>
<keyword evidence="2" id="KW-0812">Transmembrane</keyword>
<dbReference type="AlphaFoldDB" id="A0AAW1NUR6"/>
<feature type="region of interest" description="Disordered" evidence="1">
    <location>
        <begin position="203"/>
        <end position="256"/>
    </location>
</feature>
<evidence type="ECO:0000313" key="4">
    <source>
        <dbReference type="EMBL" id="KAK9792692.1"/>
    </source>
</evidence>
<evidence type="ECO:0000256" key="1">
    <source>
        <dbReference type="SAM" id="MobiDB-lite"/>
    </source>
</evidence>
<keyword evidence="3" id="KW-0732">Signal</keyword>
<name>A0AAW1NUR6_9CHLO</name>
<keyword evidence="5" id="KW-1185">Reference proteome</keyword>
<organism evidence="4 5">
    <name type="scientific">Symbiochloris irregularis</name>
    <dbReference type="NCBI Taxonomy" id="706552"/>
    <lineage>
        <taxon>Eukaryota</taxon>
        <taxon>Viridiplantae</taxon>
        <taxon>Chlorophyta</taxon>
        <taxon>core chlorophytes</taxon>
        <taxon>Trebouxiophyceae</taxon>
        <taxon>Trebouxiales</taxon>
        <taxon>Trebouxiaceae</taxon>
        <taxon>Symbiochloris</taxon>
    </lineage>
</organism>
<dbReference type="EMBL" id="JALJOQ010000160">
    <property type="protein sequence ID" value="KAK9792692.1"/>
    <property type="molecule type" value="Genomic_DNA"/>
</dbReference>
<feature type="region of interest" description="Disordered" evidence="1">
    <location>
        <begin position="142"/>
        <end position="170"/>
    </location>
</feature>